<reference evidence="6" key="3">
    <citation type="submission" date="2020-12" db="UniProtKB">
        <authorList>
            <consortium name="WormBaseParasite"/>
        </authorList>
    </citation>
    <scope>IDENTIFICATION</scope>
</reference>
<evidence type="ECO:0000256" key="2">
    <source>
        <dbReference type="SAM" id="SignalP"/>
    </source>
</evidence>
<organism evidence="4">
    <name type="scientific">Strongyloides ratti</name>
    <name type="common">Parasitic roundworm</name>
    <dbReference type="NCBI Taxonomy" id="34506"/>
    <lineage>
        <taxon>Eukaryota</taxon>
        <taxon>Metazoa</taxon>
        <taxon>Ecdysozoa</taxon>
        <taxon>Nematoda</taxon>
        <taxon>Chromadorea</taxon>
        <taxon>Rhabditida</taxon>
        <taxon>Tylenchina</taxon>
        <taxon>Panagrolaimomorpha</taxon>
        <taxon>Strongyloidoidea</taxon>
        <taxon>Strongyloididae</taxon>
        <taxon>Strongyloides</taxon>
    </lineage>
</organism>
<keyword evidence="1" id="KW-1015">Disulfide bond</keyword>
<accession>A0A090MZQ8</accession>
<dbReference type="CTD" id="36381729"/>
<evidence type="ECO:0000313" key="4">
    <source>
        <dbReference type="EMBL" id="CEF69359.1"/>
    </source>
</evidence>
<evidence type="ECO:0000256" key="1">
    <source>
        <dbReference type="ARBA" id="ARBA00023157"/>
    </source>
</evidence>
<sequence>MKLLTTFFILFLLINVTYVNASLKCELCLEVVKLVEEYLINNEGVINRDLSSLCDKLSGKLAALDQLCKNLLINEVDNIIQGIKQRDEPEVICKRILTTLKDKVQPHHLSIWDRIMKFLNGILSIFCKHGNLKDRVCNEIKKSNNSVDNEVCDKIKNDFTLVTTMIKQNLTVEEICKNETFC</sequence>
<keyword evidence="2" id="KW-0732">Signal</keyword>
<evidence type="ECO:0000259" key="3">
    <source>
        <dbReference type="PROSITE" id="PS50015"/>
    </source>
</evidence>
<dbReference type="RefSeq" id="XP_024508559.1">
    <property type="nucleotide sequence ID" value="XM_024642827.1"/>
</dbReference>
<dbReference type="Gene3D" id="1.10.225.10">
    <property type="entry name" value="Saposin-like"/>
    <property type="match status" value="1"/>
</dbReference>
<dbReference type="AlphaFoldDB" id="A0A090MZQ8"/>
<dbReference type="InterPro" id="IPR011001">
    <property type="entry name" value="Saposin-like"/>
</dbReference>
<dbReference type="EMBL" id="LN609529">
    <property type="protein sequence ID" value="CEF69359.1"/>
    <property type="molecule type" value="Genomic_DNA"/>
</dbReference>
<dbReference type="PROSITE" id="PS50015">
    <property type="entry name" value="SAP_B"/>
    <property type="match status" value="1"/>
</dbReference>
<dbReference type="Proteomes" id="UP000035682">
    <property type="component" value="Unplaced"/>
</dbReference>
<dbReference type="InterPro" id="IPR008139">
    <property type="entry name" value="SaposinB_dom"/>
</dbReference>
<evidence type="ECO:0000313" key="7">
    <source>
        <dbReference type="WormBase" id="SRAE_2000400800"/>
    </source>
</evidence>
<reference evidence="5" key="2">
    <citation type="submission" date="2014-09" db="EMBL/GenBank/DDBJ databases">
        <authorList>
            <person name="Martin A.A."/>
        </authorList>
    </citation>
    <scope>NUCLEOTIDE SEQUENCE</scope>
    <source>
        <strain evidence="5">ED321</strain>
    </source>
</reference>
<evidence type="ECO:0000313" key="5">
    <source>
        <dbReference type="Proteomes" id="UP000035682"/>
    </source>
</evidence>
<protein>
    <submittedName>
        <fullName evidence="4 6">Saposin B domain and Saposin-like domain-containing protein</fullName>
    </submittedName>
</protein>
<dbReference type="SMART" id="SM00741">
    <property type="entry name" value="SapB"/>
    <property type="match status" value="1"/>
</dbReference>
<keyword evidence="5" id="KW-1185">Reference proteome</keyword>
<feature type="chain" id="PRO_5015031396" evidence="2">
    <location>
        <begin position="22"/>
        <end position="182"/>
    </location>
</feature>
<feature type="domain" description="Saposin B-type" evidence="3">
    <location>
        <begin position="21"/>
        <end position="103"/>
    </location>
</feature>
<reference evidence="4" key="1">
    <citation type="submission" date="2014-09" db="EMBL/GenBank/DDBJ databases">
        <authorList>
            <person name="Aslett A.Martin."/>
        </authorList>
    </citation>
    <scope>NUCLEOTIDE SEQUENCE</scope>
    <source>
        <strain evidence="4">ED321 Heterogonic</strain>
    </source>
</reference>
<evidence type="ECO:0000313" key="6">
    <source>
        <dbReference type="WBParaSite" id="SRAE_2000400800.1"/>
    </source>
</evidence>
<feature type="signal peptide" evidence="2">
    <location>
        <begin position="1"/>
        <end position="21"/>
    </location>
</feature>
<dbReference type="GeneID" id="36381729"/>
<gene>
    <name evidence="4 6 7" type="ORF">SRAE_2000400800</name>
</gene>
<dbReference type="WBParaSite" id="SRAE_2000400800.1">
    <property type="protein sequence ID" value="SRAE_2000400800.1"/>
    <property type="gene ID" value="WBGene00264236"/>
</dbReference>
<dbReference type="SUPFAM" id="SSF47862">
    <property type="entry name" value="Saposin"/>
    <property type="match status" value="1"/>
</dbReference>
<dbReference type="WormBase" id="SRAE_2000400800">
    <property type="protein sequence ID" value="SRP02977"/>
    <property type="gene ID" value="WBGene00264236"/>
</dbReference>
<proteinExistence type="predicted"/>
<name>A0A090MZQ8_STRRB</name>